<feature type="domain" description="HTH cro/C1-type" evidence="1">
    <location>
        <begin position="23"/>
        <end position="54"/>
    </location>
</feature>
<proteinExistence type="predicted"/>
<dbReference type="RefSeq" id="WP_063677031.1">
    <property type="nucleotide sequence ID" value="NZ_LSEF01000026.1"/>
</dbReference>
<dbReference type="InterPro" id="IPR001387">
    <property type="entry name" value="Cro/C1-type_HTH"/>
</dbReference>
<evidence type="ECO:0000259" key="1">
    <source>
        <dbReference type="PROSITE" id="PS50943"/>
    </source>
</evidence>
<evidence type="ECO:0000313" key="3">
    <source>
        <dbReference type="Proteomes" id="UP000077173"/>
    </source>
</evidence>
<sequence>MAKVRHPISPYAADATMLLGQLLRKSRIERKMSTLNVAERAGISRGLLRRIEAGDPRCTIGAVFEVAAIVGVKLFDAEHGAMSRAIETNREVMTLLPKAVRARRMQEVKDDF</sequence>
<dbReference type="GO" id="GO:0003677">
    <property type="term" value="F:DNA binding"/>
    <property type="evidence" value="ECO:0007669"/>
    <property type="project" value="InterPro"/>
</dbReference>
<accession>A0A176ZFG0</accession>
<dbReference type="Gene3D" id="1.10.260.40">
    <property type="entry name" value="lambda repressor-like DNA-binding domains"/>
    <property type="match status" value="1"/>
</dbReference>
<dbReference type="SMART" id="SM00530">
    <property type="entry name" value="HTH_XRE"/>
    <property type="match status" value="1"/>
</dbReference>
<dbReference type="PROSITE" id="PS50943">
    <property type="entry name" value="HTH_CROC1"/>
    <property type="match status" value="1"/>
</dbReference>
<evidence type="ECO:0000313" key="2">
    <source>
        <dbReference type="EMBL" id="OAF19207.1"/>
    </source>
</evidence>
<dbReference type="CDD" id="cd00093">
    <property type="entry name" value="HTH_XRE"/>
    <property type="match status" value="1"/>
</dbReference>
<dbReference type="EMBL" id="LSEF01000026">
    <property type="protein sequence ID" value="OAF19207.1"/>
    <property type="molecule type" value="Genomic_DNA"/>
</dbReference>
<reference evidence="2 3" key="1">
    <citation type="submission" date="2016-02" db="EMBL/GenBank/DDBJ databases">
        <title>Draft genome sequence of the strain BR 10247T Bradyrhizobium neotropicale isolated from nodules of Centrolobium paraense.</title>
        <authorList>
            <person name="Simoes-Araujo J.L."/>
            <person name="Barauna A.C."/>
            <person name="Silva K."/>
            <person name="Zilli J.E."/>
        </authorList>
    </citation>
    <scope>NUCLEOTIDE SEQUENCE [LARGE SCALE GENOMIC DNA]</scope>
    <source>
        <strain evidence="2 3">BR 10247</strain>
    </source>
</reference>
<dbReference type="Proteomes" id="UP000077173">
    <property type="component" value="Unassembled WGS sequence"/>
</dbReference>
<dbReference type="SUPFAM" id="SSF47413">
    <property type="entry name" value="lambda repressor-like DNA-binding domains"/>
    <property type="match status" value="1"/>
</dbReference>
<dbReference type="AlphaFoldDB" id="A0A176ZFG0"/>
<organism evidence="2 3">
    <name type="scientific">Bradyrhizobium neotropicale</name>
    <dbReference type="NCBI Taxonomy" id="1497615"/>
    <lineage>
        <taxon>Bacteria</taxon>
        <taxon>Pseudomonadati</taxon>
        <taxon>Pseudomonadota</taxon>
        <taxon>Alphaproteobacteria</taxon>
        <taxon>Hyphomicrobiales</taxon>
        <taxon>Nitrobacteraceae</taxon>
        <taxon>Bradyrhizobium</taxon>
    </lineage>
</organism>
<gene>
    <name evidence="2" type="ORF">AXW67_37745</name>
</gene>
<keyword evidence="3" id="KW-1185">Reference proteome</keyword>
<comment type="caution">
    <text evidence="2">The sequence shown here is derived from an EMBL/GenBank/DDBJ whole genome shotgun (WGS) entry which is preliminary data.</text>
</comment>
<protein>
    <submittedName>
        <fullName evidence="2">XRE family transcriptional regulator</fullName>
    </submittedName>
</protein>
<name>A0A176ZFG0_9BRAD</name>
<dbReference type="InterPro" id="IPR010982">
    <property type="entry name" value="Lambda_DNA-bd_dom_sf"/>
</dbReference>
<dbReference type="Pfam" id="PF13560">
    <property type="entry name" value="HTH_31"/>
    <property type="match status" value="1"/>
</dbReference>